<dbReference type="Gene3D" id="3.90.580.10">
    <property type="entry name" value="Zinc finger, CHC2-type domain"/>
    <property type="match status" value="1"/>
</dbReference>
<evidence type="ECO:0000256" key="2">
    <source>
        <dbReference type="ARBA" id="ARBA00022771"/>
    </source>
</evidence>
<proteinExistence type="predicted"/>
<accession>A0ABY5IMQ4</accession>
<dbReference type="InterPro" id="IPR050219">
    <property type="entry name" value="DnaG_primase"/>
</dbReference>
<evidence type="ECO:0000313" key="5">
    <source>
        <dbReference type="EMBL" id="UTZ34907.1"/>
    </source>
</evidence>
<dbReference type="Proteomes" id="UP001059912">
    <property type="component" value="Plasmid unnamed1"/>
</dbReference>
<keyword evidence="5" id="KW-0614">Plasmid</keyword>
<sequence length="509" mass="58469">MQTSVNINQNRIGTCGGGPLSFSNQDIEAIKSRVVLSEFLAREFNLGSYKKQGTSLKCPCPFHNGVKDNFEVNDDHQHWHCWSDDCGGGDVFEALQKGHGMSFGKAVRYVADQIGYKLSYRDDVKSFSASKDMTVFCTNMYKHFKLASFDHERDIVNFNLALNNNAINGFMRCDPLKKESWFECIKSKPELKRATENLDFYNQKLGMLNETFSLQPMVKIRRLDLNFMNDDLSVHTIPTTELATMEVNGFKVFDSTGDFIGFFPQAFEPEHSVSIPLLSVVERMQLDNRVLTVVDSLNKYNEHISNDNLNVVLVDSTLSYNQMNSIMMLSPQDEMYFECSKEYFENSVNRKSLMEMMSRVSNKPYEATLSFDNGETKFKLWQYCYQNLKNIDSQEELYSLKEILKNLIVYDGYTNENLEVFADSLLQLEVSGLTTVNDFLKNYFNLGSVSKEDKENFQELVLNYGYERSEKVKSALSYFDLRAEVALVLDVQHKANELRSKIESTPSMS</sequence>
<evidence type="ECO:0000256" key="1">
    <source>
        <dbReference type="ARBA" id="ARBA00022723"/>
    </source>
</evidence>
<dbReference type="SMART" id="SM00400">
    <property type="entry name" value="ZnF_CHCC"/>
    <property type="match status" value="1"/>
</dbReference>
<keyword evidence="2" id="KW-0863">Zinc-finger</keyword>
<dbReference type="Pfam" id="PF01807">
    <property type="entry name" value="Zn_ribbon_DnaG"/>
    <property type="match status" value="1"/>
</dbReference>
<evidence type="ECO:0000259" key="4">
    <source>
        <dbReference type="SMART" id="SM00400"/>
    </source>
</evidence>
<name>A0ABY5IMQ4_9VIBR</name>
<organism evidence="5 6">
    <name type="scientific">Vibrio campbellii</name>
    <dbReference type="NCBI Taxonomy" id="680"/>
    <lineage>
        <taxon>Bacteria</taxon>
        <taxon>Pseudomonadati</taxon>
        <taxon>Pseudomonadota</taxon>
        <taxon>Gammaproteobacteria</taxon>
        <taxon>Vibrionales</taxon>
        <taxon>Vibrionaceae</taxon>
        <taxon>Vibrio</taxon>
    </lineage>
</organism>
<keyword evidence="6" id="KW-1185">Reference proteome</keyword>
<reference evidence="5" key="1">
    <citation type="submission" date="2020-03" db="EMBL/GenBank/DDBJ databases">
        <title>Five strains of Vibrio campbellii isolated from Mariana Trench.</title>
        <authorList>
            <person name="Liang J."/>
            <person name="Zhang X.-H."/>
        </authorList>
    </citation>
    <scope>NUCLEOTIDE SEQUENCE</scope>
    <source>
        <strain evidence="5">LJC013</strain>
        <plasmid evidence="5">unnamed1</plasmid>
    </source>
</reference>
<feature type="domain" description="Zinc finger CHC2-type" evidence="4">
    <location>
        <begin position="56"/>
        <end position="111"/>
    </location>
</feature>
<dbReference type="InterPro" id="IPR002694">
    <property type="entry name" value="Znf_CHC2"/>
</dbReference>
<dbReference type="EMBL" id="CP050472">
    <property type="protein sequence ID" value="UTZ34907.1"/>
    <property type="molecule type" value="Genomic_DNA"/>
</dbReference>
<dbReference type="PANTHER" id="PTHR30313:SF2">
    <property type="entry name" value="DNA PRIMASE"/>
    <property type="match status" value="1"/>
</dbReference>
<gene>
    <name evidence="5" type="ORF">HB762_26970</name>
</gene>
<protein>
    <recommendedName>
        <fullName evidence="4">Zinc finger CHC2-type domain-containing protein</fullName>
    </recommendedName>
</protein>
<keyword evidence="1" id="KW-0479">Metal-binding</keyword>
<evidence type="ECO:0000256" key="3">
    <source>
        <dbReference type="ARBA" id="ARBA00022833"/>
    </source>
</evidence>
<dbReference type="InterPro" id="IPR036977">
    <property type="entry name" value="DNA_primase_Znf_CHC2"/>
</dbReference>
<dbReference type="RefSeq" id="WP_255904859.1">
    <property type="nucleotide sequence ID" value="NZ_CP050472.1"/>
</dbReference>
<dbReference type="SUPFAM" id="SSF57783">
    <property type="entry name" value="Zinc beta-ribbon"/>
    <property type="match status" value="1"/>
</dbReference>
<evidence type="ECO:0000313" key="6">
    <source>
        <dbReference type="Proteomes" id="UP001059912"/>
    </source>
</evidence>
<dbReference type="PANTHER" id="PTHR30313">
    <property type="entry name" value="DNA PRIMASE"/>
    <property type="match status" value="1"/>
</dbReference>
<keyword evidence="3" id="KW-0862">Zinc</keyword>
<geneLocation type="plasmid" evidence="5 6">
    <name>unnamed1</name>
</geneLocation>